<feature type="region of interest" description="Disordered" evidence="1">
    <location>
        <begin position="235"/>
        <end position="255"/>
    </location>
</feature>
<feature type="compositionally biased region" description="Polar residues" evidence="1">
    <location>
        <begin position="1"/>
        <end position="17"/>
    </location>
</feature>
<dbReference type="HOGENOM" id="CLU_710275_0_0_1"/>
<feature type="compositionally biased region" description="Polar residues" evidence="1">
    <location>
        <begin position="235"/>
        <end position="249"/>
    </location>
</feature>
<feature type="transmembrane region" description="Helical" evidence="2">
    <location>
        <begin position="73"/>
        <end position="93"/>
    </location>
</feature>
<protein>
    <submittedName>
        <fullName evidence="3 4">Uncharacterized protein</fullName>
    </submittedName>
</protein>
<reference evidence="5" key="1">
    <citation type="submission" date="2012-12" db="EMBL/GenBank/DDBJ databases">
        <authorList>
            <person name="Hellsten U."/>
            <person name="Grimwood J."/>
            <person name="Chapman J.A."/>
            <person name="Shapiro H."/>
            <person name="Aerts A."/>
            <person name="Otillar R.P."/>
            <person name="Terry A.Y."/>
            <person name="Boore J.L."/>
            <person name="Simakov O."/>
            <person name="Marletaz F."/>
            <person name="Cho S.-J."/>
            <person name="Edsinger-Gonzales E."/>
            <person name="Havlak P."/>
            <person name="Kuo D.-H."/>
            <person name="Larsson T."/>
            <person name="Lv J."/>
            <person name="Arendt D."/>
            <person name="Savage R."/>
            <person name="Osoegawa K."/>
            <person name="de Jong P."/>
            <person name="Lindberg D.R."/>
            <person name="Seaver E.C."/>
            <person name="Weisblat D.A."/>
            <person name="Putnam N.H."/>
            <person name="Grigoriev I.V."/>
            <person name="Rokhsar D.S."/>
        </authorList>
    </citation>
    <scope>NUCLEOTIDE SEQUENCE</scope>
    <source>
        <strain evidence="5">I ESC-2004</strain>
    </source>
</reference>
<dbReference type="Proteomes" id="UP000014760">
    <property type="component" value="Unassembled WGS sequence"/>
</dbReference>
<dbReference type="AlphaFoldDB" id="R7TPL3"/>
<reference evidence="3 5" key="2">
    <citation type="journal article" date="2013" name="Nature">
        <title>Insights into bilaterian evolution from three spiralian genomes.</title>
        <authorList>
            <person name="Simakov O."/>
            <person name="Marletaz F."/>
            <person name="Cho S.J."/>
            <person name="Edsinger-Gonzales E."/>
            <person name="Havlak P."/>
            <person name="Hellsten U."/>
            <person name="Kuo D.H."/>
            <person name="Larsson T."/>
            <person name="Lv J."/>
            <person name="Arendt D."/>
            <person name="Savage R."/>
            <person name="Osoegawa K."/>
            <person name="de Jong P."/>
            <person name="Grimwood J."/>
            <person name="Chapman J.A."/>
            <person name="Shapiro H."/>
            <person name="Aerts A."/>
            <person name="Otillar R.P."/>
            <person name="Terry A.Y."/>
            <person name="Boore J.L."/>
            <person name="Grigoriev I.V."/>
            <person name="Lindberg D.R."/>
            <person name="Seaver E.C."/>
            <person name="Weisblat D.A."/>
            <person name="Putnam N.H."/>
            <person name="Rokhsar D.S."/>
        </authorList>
    </citation>
    <scope>NUCLEOTIDE SEQUENCE</scope>
    <source>
        <strain evidence="3 5">I ESC-2004</strain>
    </source>
</reference>
<keyword evidence="5" id="KW-1185">Reference proteome</keyword>
<dbReference type="OrthoDB" id="6153344at2759"/>
<evidence type="ECO:0000313" key="3">
    <source>
        <dbReference type="EMBL" id="ELT93456.1"/>
    </source>
</evidence>
<dbReference type="EMBL" id="KB309733">
    <property type="protein sequence ID" value="ELT93456.1"/>
    <property type="molecule type" value="Genomic_DNA"/>
</dbReference>
<accession>R7TPL3</accession>
<reference evidence="4" key="3">
    <citation type="submission" date="2015-06" db="UniProtKB">
        <authorList>
            <consortium name="EnsemblMetazoa"/>
        </authorList>
    </citation>
    <scope>IDENTIFICATION</scope>
</reference>
<sequence length="389" mass="43887">MNTASPQDANDSLSTQLPPCGDSPSSDHPSYSDLTVAPFLGNQVKKGLKVYNVQPHLVDSGNRLYLSYEPMNGVQTASILGSCLFLVIIYICYKSKCRKSSWSSDDQLYLERYRRKIHDRCRKNNNRLSGASSRWSTGKDPMRESFALENTAKWIQSQPLHTEVPKRTIKTVSNMCNICIDSCHSAMCPMCSDGDIHTLLPDQEAEVAVPDENHQEIQKCLQKHRKHNIPKSVNMEQQENNSPQSNHLNPSPRRLEQCRSTCSSRSDSIDLDKHIDIAIHNKSPEQHRAMKPRLKYIPLFTLPVTNITLIPSTNLSPKTPLCEKYTEDKARRKARLVKRLQAAEGKVPPVKPEGFSMKELGQGLRFIDSADEHLDDEAKSPLKLSVSNL</sequence>
<gene>
    <name evidence="3" type="ORF">CAPTEDRAFT_191415</name>
</gene>
<name>R7TPL3_CAPTE</name>
<organism evidence="3">
    <name type="scientific">Capitella teleta</name>
    <name type="common">Polychaete worm</name>
    <dbReference type="NCBI Taxonomy" id="283909"/>
    <lineage>
        <taxon>Eukaryota</taxon>
        <taxon>Metazoa</taxon>
        <taxon>Spiralia</taxon>
        <taxon>Lophotrochozoa</taxon>
        <taxon>Annelida</taxon>
        <taxon>Polychaeta</taxon>
        <taxon>Sedentaria</taxon>
        <taxon>Scolecida</taxon>
        <taxon>Capitellidae</taxon>
        <taxon>Capitella</taxon>
    </lineage>
</organism>
<evidence type="ECO:0000256" key="2">
    <source>
        <dbReference type="SAM" id="Phobius"/>
    </source>
</evidence>
<keyword evidence="2" id="KW-1133">Transmembrane helix</keyword>
<feature type="region of interest" description="Disordered" evidence="1">
    <location>
        <begin position="1"/>
        <end position="29"/>
    </location>
</feature>
<dbReference type="EnsemblMetazoa" id="CapteT191415">
    <property type="protein sequence ID" value="CapteP191415"/>
    <property type="gene ID" value="CapteG191415"/>
</dbReference>
<evidence type="ECO:0000256" key="1">
    <source>
        <dbReference type="SAM" id="MobiDB-lite"/>
    </source>
</evidence>
<dbReference type="EMBL" id="AMQN01012764">
    <property type="status" value="NOT_ANNOTATED_CDS"/>
    <property type="molecule type" value="Genomic_DNA"/>
</dbReference>
<evidence type="ECO:0000313" key="5">
    <source>
        <dbReference type="Proteomes" id="UP000014760"/>
    </source>
</evidence>
<keyword evidence="2" id="KW-0812">Transmembrane</keyword>
<keyword evidence="2" id="KW-0472">Membrane</keyword>
<evidence type="ECO:0000313" key="4">
    <source>
        <dbReference type="EnsemblMetazoa" id="CapteP191415"/>
    </source>
</evidence>
<proteinExistence type="predicted"/>